<name>A0A7W9A1I3_9CAUL</name>
<reference evidence="1 2" key="1">
    <citation type="submission" date="2020-08" db="EMBL/GenBank/DDBJ databases">
        <title>Genomic Encyclopedia of Type Strains, Phase IV (KMG-IV): sequencing the most valuable type-strain genomes for metagenomic binning, comparative biology and taxonomic classification.</title>
        <authorList>
            <person name="Goeker M."/>
        </authorList>
    </citation>
    <scope>NUCLEOTIDE SEQUENCE [LARGE SCALE GENOMIC DNA]</scope>
    <source>
        <strain evidence="1 2">DSM 24448</strain>
    </source>
</reference>
<evidence type="ECO:0000313" key="1">
    <source>
        <dbReference type="EMBL" id="MBB5659445.1"/>
    </source>
</evidence>
<evidence type="ECO:0000313" key="2">
    <source>
        <dbReference type="Proteomes" id="UP000548978"/>
    </source>
</evidence>
<organism evidence="1 2">
    <name type="scientific">Brevundimonas halotolerans</name>
    <dbReference type="NCBI Taxonomy" id="69670"/>
    <lineage>
        <taxon>Bacteria</taxon>
        <taxon>Pseudomonadati</taxon>
        <taxon>Pseudomonadota</taxon>
        <taxon>Alphaproteobacteria</taxon>
        <taxon>Caulobacterales</taxon>
        <taxon>Caulobacteraceae</taxon>
        <taxon>Brevundimonas</taxon>
    </lineage>
</organism>
<keyword evidence="2" id="KW-1185">Reference proteome</keyword>
<protein>
    <submittedName>
        <fullName evidence="1">Uncharacterized protein</fullName>
    </submittedName>
</protein>
<gene>
    <name evidence="1" type="ORF">FHS65_000163</name>
</gene>
<dbReference type="AlphaFoldDB" id="A0A7W9A1I3"/>
<proteinExistence type="predicted"/>
<sequence length="64" mass="6896">MTTDLIIILAHELACSLEMNFEAAEREKLWPEALEGLRGAADHLQGKSLPVPSVVLSVLRASPG</sequence>
<dbReference type="Proteomes" id="UP000548978">
    <property type="component" value="Unassembled WGS sequence"/>
</dbReference>
<comment type="caution">
    <text evidence="1">The sequence shown here is derived from an EMBL/GenBank/DDBJ whole genome shotgun (WGS) entry which is preliminary data.</text>
</comment>
<accession>A0A7W9A1I3</accession>
<dbReference type="EMBL" id="JACIJB010000001">
    <property type="protein sequence ID" value="MBB5659445.1"/>
    <property type="molecule type" value="Genomic_DNA"/>
</dbReference>